<evidence type="ECO:0000313" key="3">
    <source>
        <dbReference type="Proteomes" id="UP001359559"/>
    </source>
</evidence>
<protein>
    <submittedName>
        <fullName evidence="2">Uncharacterized protein</fullName>
    </submittedName>
</protein>
<proteinExistence type="predicted"/>
<organism evidence="2 3">
    <name type="scientific">Clitoria ternatea</name>
    <name type="common">Butterfly pea</name>
    <dbReference type="NCBI Taxonomy" id="43366"/>
    <lineage>
        <taxon>Eukaryota</taxon>
        <taxon>Viridiplantae</taxon>
        <taxon>Streptophyta</taxon>
        <taxon>Embryophyta</taxon>
        <taxon>Tracheophyta</taxon>
        <taxon>Spermatophyta</taxon>
        <taxon>Magnoliopsida</taxon>
        <taxon>eudicotyledons</taxon>
        <taxon>Gunneridae</taxon>
        <taxon>Pentapetalae</taxon>
        <taxon>rosids</taxon>
        <taxon>fabids</taxon>
        <taxon>Fabales</taxon>
        <taxon>Fabaceae</taxon>
        <taxon>Papilionoideae</taxon>
        <taxon>50 kb inversion clade</taxon>
        <taxon>NPAAA clade</taxon>
        <taxon>indigoferoid/millettioid clade</taxon>
        <taxon>Phaseoleae</taxon>
        <taxon>Clitoria</taxon>
    </lineage>
</organism>
<feature type="compositionally biased region" description="Polar residues" evidence="1">
    <location>
        <begin position="110"/>
        <end position="121"/>
    </location>
</feature>
<reference evidence="2 3" key="1">
    <citation type="submission" date="2024-01" db="EMBL/GenBank/DDBJ databases">
        <title>The genomes of 5 underutilized Papilionoideae crops provide insights into root nodulation and disease resistance.</title>
        <authorList>
            <person name="Yuan L."/>
        </authorList>
    </citation>
    <scope>NUCLEOTIDE SEQUENCE [LARGE SCALE GENOMIC DNA]</scope>
    <source>
        <strain evidence="2">LY-2023</strain>
        <tissue evidence="2">Leaf</tissue>
    </source>
</reference>
<dbReference type="AlphaFoldDB" id="A0AAN9PTV1"/>
<feature type="region of interest" description="Disordered" evidence="1">
    <location>
        <begin position="1"/>
        <end position="58"/>
    </location>
</feature>
<keyword evidence="3" id="KW-1185">Reference proteome</keyword>
<sequence length="121" mass="14103">MVEALLNAVERGETKKTQQRRRKRNTAKRFCHRGGFQNRGFANGTEVERHAKHTLRKSKRRLERGGMVEALLNAVERGETEKTQRRRRKRNTAKRFCHRGGFQNRGERNGSGTARQTHAYS</sequence>
<dbReference type="Proteomes" id="UP001359559">
    <property type="component" value="Unassembled WGS sequence"/>
</dbReference>
<comment type="caution">
    <text evidence="2">The sequence shown here is derived from an EMBL/GenBank/DDBJ whole genome shotgun (WGS) entry which is preliminary data.</text>
</comment>
<evidence type="ECO:0000313" key="2">
    <source>
        <dbReference type="EMBL" id="KAK7309769.1"/>
    </source>
</evidence>
<name>A0AAN9PTV1_CLITE</name>
<feature type="region of interest" description="Disordered" evidence="1">
    <location>
        <begin position="73"/>
        <end position="121"/>
    </location>
</feature>
<dbReference type="EMBL" id="JAYKXN010000002">
    <property type="protein sequence ID" value="KAK7309769.1"/>
    <property type="molecule type" value="Genomic_DNA"/>
</dbReference>
<evidence type="ECO:0000256" key="1">
    <source>
        <dbReference type="SAM" id="MobiDB-lite"/>
    </source>
</evidence>
<gene>
    <name evidence="2" type="ORF">RJT34_06763</name>
</gene>
<accession>A0AAN9PTV1</accession>
<feature type="compositionally biased region" description="Basic residues" evidence="1">
    <location>
        <begin position="84"/>
        <end position="98"/>
    </location>
</feature>
<feature type="compositionally biased region" description="Basic residues" evidence="1">
    <location>
        <begin position="17"/>
        <end position="32"/>
    </location>
</feature>